<keyword evidence="9" id="KW-1185">Reference proteome</keyword>
<dbReference type="Proteomes" id="UP000282084">
    <property type="component" value="Unassembled WGS sequence"/>
</dbReference>
<comment type="similarity">
    <text evidence="5">Belongs to the NtaA/SnaA/DszA monooxygenase family.</text>
</comment>
<dbReference type="AlphaFoldDB" id="A0A495W1S7"/>
<dbReference type="Gene3D" id="3.20.20.30">
    <property type="entry name" value="Luciferase-like domain"/>
    <property type="match status" value="1"/>
</dbReference>
<comment type="caution">
    <text evidence="8">The sequence shown here is derived from an EMBL/GenBank/DDBJ whole genome shotgun (WGS) entry which is preliminary data.</text>
</comment>
<dbReference type="EMBL" id="RBXO01000001">
    <property type="protein sequence ID" value="RKT54673.1"/>
    <property type="molecule type" value="Genomic_DNA"/>
</dbReference>
<dbReference type="InterPro" id="IPR011251">
    <property type="entry name" value="Luciferase-like_dom"/>
</dbReference>
<dbReference type="RefSeq" id="WP_121006459.1">
    <property type="nucleotide sequence ID" value="NZ_RBXO01000001.1"/>
</dbReference>
<dbReference type="InterPro" id="IPR051260">
    <property type="entry name" value="Diverse_substr_monoxygenases"/>
</dbReference>
<sequence>MVFPLHLSVALDGTGWHPAAWREPDARPDLLCTPGYWTGLVAEAERGLLDLVTVEDALVLQSSAPHGPDDRLDRVRGRLDAVQVAARAAPVTAHVGLVPVVTVTHTEPFHTSRAVATLDYASTGRAGWCARVTDRVDEAAHFGRRRFPVPRADLHAEAADYVEVVRRLWDSWDDDAVIRDRATGRFLDRDKLHHVDFRGRWFSVAGPSTTPRPPQGQPVVCAAAHDDDALAFAAGAADVVLVAPRDAEDARRAAARVRAACEAAGRDGPVHVFAELTVFVDEEEGAAAERAARLDALGHGGCDPGAPVFTGTPAALADLLESWWAVGITGFRLRPAALPHDLRAVTRAVAPELGRRGVFRTRYEAGTLRGLLGLARPAGRYAAAAVRSS</sequence>
<evidence type="ECO:0000259" key="7">
    <source>
        <dbReference type="Pfam" id="PF00296"/>
    </source>
</evidence>
<feature type="binding site" evidence="6">
    <location>
        <position position="56"/>
    </location>
    <ligand>
        <name>FMN</name>
        <dbReference type="ChEBI" id="CHEBI:58210"/>
    </ligand>
</feature>
<evidence type="ECO:0000256" key="4">
    <source>
        <dbReference type="ARBA" id="ARBA00023033"/>
    </source>
</evidence>
<proteinExistence type="inferred from homology"/>
<evidence type="ECO:0000256" key="1">
    <source>
        <dbReference type="ARBA" id="ARBA00022630"/>
    </source>
</evidence>
<dbReference type="InterPro" id="IPR036661">
    <property type="entry name" value="Luciferase-like_sf"/>
</dbReference>
<dbReference type="SUPFAM" id="SSF51679">
    <property type="entry name" value="Bacterial luciferase-like"/>
    <property type="match status" value="1"/>
</dbReference>
<evidence type="ECO:0000313" key="9">
    <source>
        <dbReference type="Proteomes" id="UP000282084"/>
    </source>
</evidence>
<organism evidence="8 9">
    <name type="scientific">Saccharothrix australiensis</name>
    <dbReference type="NCBI Taxonomy" id="2072"/>
    <lineage>
        <taxon>Bacteria</taxon>
        <taxon>Bacillati</taxon>
        <taxon>Actinomycetota</taxon>
        <taxon>Actinomycetes</taxon>
        <taxon>Pseudonocardiales</taxon>
        <taxon>Pseudonocardiaceae</taxon>
        <taxon>Saccharothrix</taxon>
    </lineage>
</organism>
<feature type="domain" description="Luciferase-like" evidence="7">
    <location>
        <begin position="63"/>
        <end position="294"/>
    </location>
</feature>
<dbReference type="PANTHER" id="PTHR30011:SF16">
    <property type="entry name" value="C2H2 FINGER DOMAIN TRANSCRIPTION FACTOR (EUROFUNG)-RELATED"/>
    <property type="match status" value="1"/>
</dbReference>
<accession>A0A495W1S7</accession>
<evidence type="ECO:0000313" key="8">
    <source>
        <dbReference type="EMBL" id="RKT54673.1"/>
    </source>
</evidence>
<keyword evidence="2 6" id="KW-0288">FMN</keyword>
<dbReference type="PANTHER" id="PTHR30011">
    <property type="entry name" value="ALKANESULFONATE MONOOXYGENASE-RELATED"/>
    <property type="match status" value="1"/>
</dbReference>
<evidence type="ECO:0000256" key="5">
    <source>
        <dbReference type="ARBA" id="ARBA00033748"/>
    </source>
</evidence>
<evidence type="ECO:0000256" key="6">
    <source>
        <dbReference type="PIRSR" id="PIRSR000337-1"/>
    </source>
</evidence>
<dbReference type="PIRSF" id="PIRSF000337">
    <property type="entry name" value="NTA_MOA"/>
    <property type="match status" value="1"/>
</dbReference>
<name>A0A495W1S7_9PSEU</name>
<protein>
    <submittedName>
        <fullName evidence="8">Alkanesulfonate monooxygenase SsuD/methylene tetrahydromethanopterin reductase-like flavin-dependent oxidoreductase (Luciferase family)</fullName>
    </submittedName>
</protein>
<dbReference type="GO" id="GO:0004497">
    <property type="term" value="F:monooxygenase activity"/>
    <property type="evidence" value="ECO:0007669"/>
    <property type="project" value="UniProtKB-KW"/>
</dbReference>
<dbReference type="Pfam" id="PF00296">
    <property type="entry name" value="Bac_luciferase"/>
    <property type="match status" value="1"/>
</dbReference>
<evidence type="ECO:0000256" key="3">
    <source>
        <dbReference type="ARBA" id="ARBA00023002"/>
    </source>
</evidence>
<dbReference type="InterPro" id="IPR016215">
    <property type="entry name" value="NTA_MOA"/>
</dbReference>
<keyword evidence="4 8" id="KW-0503">Monooxygenase</keyword>
<reference evidence="8 9" key="1">
    <citation type="submission" date="2018-10" db="EMBL/GenBank/DDBJ databases">
        <title>Sequencing the genomes of 1000 actinobacteria strains.</title>
        <authorList>
            <person name="Klenk H.-P."/>
        </authorList>
    </citation>
    <scope>NUCLEOTIDE SEQUENCE [LARGE SCALE GENOMIC DNA]</scope>
    <source>
        <strain evidence="8 9">DSM 43800</strain>
    </source>
</reference>
<gene>
    <name evidence="8" type="ORF">C8E97_3320</name>
</gene>
<keyword evidence="3" id="KW-0560">Oxidoreductase</keyword>
<keyword evidence="1 6" id="KW-0285">Flavoprotein</keyword>
<dbReference type="OrthoDB" id="9135350at2"/>
<dbReference type="GO" id="GO:0016705">
    <property type="term" value="F:oxidoreductase activity, acting on paired donors, with incorporation or reduction of molecular oxygen"/>
    <property type="evidence" value="ECO:0007669"/>
    <property type="project" value="InterPro"/>
</dbReference>
<evidence type="ECO:0000256" key="2">
    <source>
        <dbReference type="ARBA" id="ARBA00022643"/>
    </source>
</evidence>